<protein>
    <submittedName>
        <fullName evidence="2">Uncharacterized protein</fullName>
    </submittedName>
</protein>
<feature type="region of interest" description="Disordered" evidence="1">
    <location>
        <begin position="43"/>
        <end position="69"/>
    </location>
</feature>
<feature type="region of interest" description="Disordered" evidence="1">
    <location>
        <begin position="139"/>
        <end position="184"/>
    </location>
</feature>
<reference evidence="2 3" key="1">
    <citation type="submission" date="2018-02" db="EMBL/GenBank/DDBJ databases">
        <title>Genome sequence of the basidiomycete white-rot fungus Phlebia centrifuga.</title>
        <authorList>
            <person name="Granchi Z."/>
            <person name="Peng M."/>
            <person name="de Vries R.P."/>
            <person name="Hilden K."/>
            <person name="Makela M.R."/>
            <person name="Grigoriev I."/>
            <person name="Riley R."/>
        </authorList>
    </citation>
    <scope>NUCLEOTIDE SEQUENCE [LARGE SCALE GENOMIC DNA]</scope>
    <source>
        <strain evidence="2 3">FBCC195</strain>
    </source>
</reference>
<accession>A0A2R6Q2T1</accession>
<sequence>MPRYSDQAERIIEQLAAVRDNITVLNEQLKQVIISQKEALLHKQRQSKAGSHSRPAPKPAHSSPDAQEETFWNTPGAAARTLHFTGDLLADEEMDLSAFASPLPVQQPRARPRHATSSRAMQFTSKRLVRDDSLTEFSAADEGVGNAETGSAVEEDTNVNVEPDFELDPAMPEGDDDDDDTDDKTVVLTTTSPVAMMETHSTELDRQIQVSTVCSGDPQFNGPEQAKHVKARTKVTTEVERIVAKIWSTVGDVIMPGHPYDASGSSSSRPPRAKETIAHLQSISTQIASAGSPSASSLSSLSTLQPTAGQPTAQQILTAQMLLTLLNHPPSYSLPLNRLKEILAEGPGAGQSVTRPIYGCVAKRLLKIDRGGGEQVVRFDA</sequence>
<dbReference type="Proteomes" id="UP000186601">
    <property type="component" value="Unassembled WGS sequence"/>
</dbReference>
<dbReference type="STRING" id="98765.A0A2R6Q2T1"/>
<keyword evidence="3" id="KW-1185">Reference proteome</keyword>
<proteinExistence type="predicted"/>
<evidence type="ECO:0000313" key="2">
    <source>
        <dbReference type="EMBL" id="PSS01021.1"/>
    </source>
</evidence>
<comment type="caution">
    <text evidence="2">The sequence shown here is derived from an EMBL/GenBank/DDBJ whole genome shotgun (WGS) entry which is preliminary data.</text>
</comment>
<dbReference type="AlphaFoldDB" id="A0A2R6Q2T1"/>
<name>A0A2R6Q2T1_9APHY</name>
<dbReference type="EMBL" id="MLYV02000402">
    <property type="protein sequence ID" value="PSS01021.1"/>
    <property type="molecule type" value="Genomic_DNA"/>
</dbReference>
<dbReference type="OrthoDB" id="3262547at2759"/>
<feature type="compositionally biased region" description="Acidic residues" evidence="1">
    <location>
        <begin position="153"/>
        <end position="182"/>
    </location>
</feature>
<gene>
    <name evidence="2" type="ORF">PHLCEN_2v4079</name>
</gene>
<organism evidence="2 3">
    <name type="scientific">Hermanssonia centrifuga</name>
    <dbReference type="NCBI Taxonomy" id="98765"/>
    <lineage>
        <taxon>Eukaryota</taxon>
        <taxon>Fungi</taxon>
        <taxon>Dikarya</taxon>
        <taxon>Basidiomycota</taxon>
        <taxon>Agaricomycotina</taxon>
        <taxon>Agaricomycetes</taxon>
        <taxon>Polyporales</taxon>
        <taxon>Meruliaceae</taxon>
        <taxon>Hermanssonia</taxon>
    </lineage>
</organism>
<evidence type="ECO:0000313" key="3">
    <source>
        <dbReference type="Proteomes" id="UP000186601"/>
    </source>
</evidence>
<evidence type="ECO:0000256" key="1">
    <source>
        <dbReference type="SAM" id="MobiDB-lite"/>
    </source>
</evidence>